<sequence length="87" mass="9764">MALRYMVIEFIDGKKETFTFPEQLESEAGKKVGIERFLQSPWIIVETESTVLAFPVANIKSVQFSGAIDDRHALPLPAVTIRGAEQR</sequence>
<gene>
    <name evidence="1" type="ORF">JY500_07505</name>
</gene>
<dbReference type="Proteomes" id="UP000663570">
    <property type="component" value="Chromosome"/>
</dbReference>
<dbReference type="RefSeq" id="WP_206255802.1">
    <property type="nucleotide sequence ID" value="NZ_CP071060.1"/>
</dbReference>
<evidence type="ECO:0000313" key="1">
    <source>
        <dbReference type="EMBL" id="QSI78451.1"/>
    </source>
</evidence>
<accession>A0ABX7MC56</accession>
<proteinExistence type="predicted"/>
<evidence type="ECO:0008006" key="3">
    <source>
        <dbReference type="Google" id="ProtNLM"/>
    </source>
</evidence>
<dbReference type="EMBL" id="CP071060">
    <property type="protein sequence ID" value="QSI78451.1"/>
    <property type="molecule type" value="Genomic_DNA"/>
</dbReference>
<protein>
    <recommendedName>
        <fullName evidence="3">DUF2442 domain-containing protein</fullName>
    </recommendedName>
</protein>
<name>A0ABX7MC56_9RHOO</name>
<evidence type="ECO:0000313" key="2">
    <source>
        <dbReference type="Proteomes" id="UP000663570"/>
    </source>
</evidence>
<reference evidence="1 2" key="1">
    <citation type="submission" date="2021-02" db="EMBL/GenBank/DDBJ databases">
        <title>Niveibacterium changnyeongensis HC41.</title>
        <authorList>
            <person name="Kang M."/>
        </authorList>
    </citation>
    <scope>NUCLEOTIDE SEQUENCE [LARGE SCALE GENOMIC DNA]</scope>
    <source>
        <strain evidence="1 2">HC41</strain>
    </source>
</reference>
<organism evidence="1 2">
    <name type="scientific">Niveibacterium microcysteis</name>
    <dbReference type="NCBI Taxonomy" id="2811415"/>
    <lineage>
        <taxon>Bacteria</taxon>
        <taxon>Pseudomonadati</taxon>
        <taxon>Pseudomonadota</taxon>
        <taxon>Betaproteobacteria</taxon>
        <taxon>Rhodocyclales</taxon>
        <taxon>Rhodocyclaceae</taxon>
        <taxon>Niveibacterium</taxon>
    </lineage>
</organism>
<keyword evidence="2" id="KW-1185">Reference proteome</keyword>